<evidence type="ECO:0000256" key="4">
    <source>
        <dbReference type="SAM" id="Coils"/>
    </source>
</evidence>
<evidence type="ECO:0000256" key="5">
    <source>
        <dbReference type="SAM" id="MobiDB-lite"/>
    </source>
</evidence>
<keyword evidence="1" id="KW-0479">Metal-binding</keyword>
<gene>
    <name evidence="7" type="ORF">PCOR1329_LOCUS81437</name>
</gene>
<sequence length="360" mass="40848">MLGSFQKARGLLRSSVARLQGDNEELERRLREEGEHVLDSQIADLHRKCAEARRSNAERQRRLDAAEQGHRRDSEAVARLRASWLALREELQAARGEAAQEAEREAAQLAAAAAAEGELERALRAEEALQDMLRFLWQLMEDLASQVSLEPPWRCGLCSCSNPQESSACGVCDIARGDEAGAERDTVVEAYFEFRLHQEFLGRCPAPPAEKQLPALRIALSHRTEGWIQSDEVDELQERCKELAADASVEPALQAEAAYVLFTLGREDGSRIGRALLKSMGENGTAVRQMCRQLRQRHVALQYQRMLQLKKHDLHHFDDWLEKFQQAQARVRAAARDLQRVHISAPPARRRRRARYACFE</sequence>
<dbReference type="InterPro" id="IPR001876">
    <property type="entry name" value="Znf_RanBP2"/>
</dbReference>
<comment type="caution">
    <text evidence="7">The sequence shown here is derived from an EMBL/GenBank/DDBJ whole genome shotgun (WGS) entry which is preliminary data.</text>
</comment>
<evidence type="ECO:0000256" key="1">
    <source>
        <dbReference type="ARBA" id="ARBA00022723"/>
    </source>
</evidence>
<keyword evidence="4" id="KW-0175">Coiled coil</keyword>
<evidence type="ECO:0000313" key="7">
    <source>
        <dbReference type="EMBL" id="CAK0905882.1"/>
    </source>
</evidence>
<dbReference type="Proteomes" id="UP001189429">
    <property type="component" value="Unassembled WGS sequence"/>
</dbReference>
<accession>A0ABN9Y0C7</accession>
<dbReference type="PROSITE" id="PS01358">
    <property type="entry name" value="ZF_RANBP2_1"/>
    <property type="match status" value="1"/>
</dbReference>
<evidence type="ECO:0000259" key="6">
    <source>
        <dbReference type="PROSITE" id="PS01358"/>
    </source>
</evidence>
<feature type="coiled-coil region" evidence="4">
    <location>
        <begin position="88"/>
        <end position="132"/>
    </location>
</feature>
<reference evidence="7" key="1">
    <citation type="submission" date="2023-10" db="EMBL/GenBank/DDBJ databases">
        <authorList>
            <person name="Chen Y."/>
            <person name="Shah S."/>
            <person name="Dougan E. K."/>
            <person name="Thang M."/>
            <person name="Chan C."/>
        </authorList>
    </citation>
    <scope>NUCLEOTIDE SEQUENCE [LARGE SCALE GENOMIC DNA]</scope>
</reference>
<organism evidence="7 8">
    <name type="scientific">Prorocentrum cordatum</name>
    <dbReference type="NCBI Taxonomy" id="2364126"/>
    <lineage>
        <taxon>Eukaryota</taxon>
        <taxon>Sar</taxon>
        <taxon>Alveolata</taxon>
        <taxon>Dinophyceae</taxon>
        <taxon>Prorocentrales</taxon>
        <taxon>Prorocentraceae</taxon>
        <taxon>Prorocentrum</taxon>
    </lineage>
</organism>
<feature type="domain" description="RanBP2-type" evidence="6">
    <location>
        <begin position="153"/>
        <end position="172"/>
    </location>
</feature>
<keyword evidence="3" id="KW-0862">Zinc</keyword>
<dbReference type="EMBL" id="CAUYUJ010021615">
    <property type="protein sequence ID" value="CAK0905882.1"/>
    <property type="molecule type" value="Genomic_DNA"/>
</dbReference>
<evidence type="ECO:0000313" key="8">
    <source>
        <dbReference type="Proteomes" id="UP001189429"/>
    </source>
</evidence>
<evidence type="ECO:0000256" key="3">
    <source>
        <dbReference type="ARBA" id="ARBA00022833"/>
    </source>
</evidence>
<name>A0ABN9Y0C7_9DINO</name>
<feature type="region of interest" description="Disordered" evidence="5">
    <location>
        <begin position="53"/>
        <end position="74"/>
    </location>
</feature>
<keyword evidence="2" id="KW-0863">Zinc-finger</keyword>
<evidence type="ECO:0000256" key="2">
    <source>
        <dbReference type="ARBA" id="ARBA00022771"/>
    </source>
</evidence>
<protein>
    <recommendedName>
        <fullName evidence="6">RanBP2-type domain-containing protein</fullName>
    </recommendedName>
</protein>
<proteinExistence type="predicted"/>
<keyword evidence="8" id="KW-1185">Reference proteome</keyword>
<feature type="coiled-coil region" evidence="4">
    <location>
        <begin position="9"/>
        <end position="36"/>
    </location>
</feature>